<dbReference type="EMBL" id="CP091871">
    <property type="protein sequence ID" value="WEU39990.1"/>
    <property type="molecule type" value="Genomic_DNA"/>
</dbReference>
<dbReference type="Proteomes" id="UP000186851">
    <property type="component" value="Chromosome"/>
</dbReference>
<proteinExistence type="predicted"/>
<evidence type="ECO:0000313" key="2">
    <source>
        <dbReference type="EMBL" id="WEU39990.1"/>
    </source>
</evidence>
<dbReference type="AlphaFoldDB" id="A0AAF0D1H9"/>
<dbReference type="Pfam" id="PF00240">
    <property type="entry name" value="ubiquitin"/>
    <property type="match status" value="1"/>
</dbReference>
<feature type="domain" description="Ubiquitin-like" evidence="1">
    <location>
        <begin position="1"/>
        <end position="77"/>
    </location>
</feature>
<dbReference type="InterPro" id="IPR029071">
    <property type="entry name" value="Ubiquitin-like_domsf"/>
</dbReference>
<dbReference type="PROSITE" id="PS50053">
    <property type="entry name" value="UBIQUITIN_2"/>
    <property type="match status" value="1"/>
</dbReference>
<dbReference type="CDD" id="cd17039">
    <property type="entry name" value="Ubl_ubiquitin_like"/>
    <property type="match status" value="1"/>
</dbReference>
<dbReference type="SMART" id="SM00213">
    <property type="entry name" value="UBQ"/>
    <property type="match status" value="1"/>
</dbReference>
<protein>
    <submittedName>
        <fullName evidence="2">Ubiquitin family protein</fullName>
    </submittedName>
</protein>
<dbReference type="InterPro" id="IPR000626">
    <property type="entry name" value="Ubiquitin-like_dom"/>
</dbReference>
<sequence>MKIEIVSAIGGEKTILDVKPETTFKEIKEIMSQKRNLQADNFVLAFRGREQEDHITLKEAGVSEEDRVYLITRTEGGSVKY</sequence>
<reference evidence="2" key="1">
    <citation type="journal article" date="2017" name="Nature">
        <title>Asgard archaea illuminate the origin of eukaryotic cellular complexity.</title>
        <authorList>
            <person name="Zaremba-Niedzwiedzka K."/>
            <person name="Caceres E.F."/>
            <person name="Saw J.H."/>
            <person name="Backstrom D."/>
            <person name="Juzokaite L."/>
            <person name="Vancaester E."/>
            <person name="Seitz K.W."/>
            <person name="Anantharaman K."/>
            <person name="Starnawski P."/>
            <person name="Kjeldsen K.U."/>
            <person name="Scott M.B."/>
            <person name="Nunoura T."/>
            <person name="Banfield J.F."/>
            <person name="Schramm A."/>
            <person name="Baker B.J."/>
            <person name="Spang A."/>
            <person name="Ettema T.J.G."/>
        </authorList>
    </citation>
    <scope>NUCLEOTIDE SEQUENCE</scope>
    <source>
        <strain evidence="2">LCB_4</strain>
    </source>
</reference>
<gene>
    <name evidence="2" type="ORF">OdinLCB4_005840</name>
</gene>
<reference evidence="2" key="2">
    <citation type="journal article" date="2022" name="Nat. Microbiol.">
        <title>A closed Candidatus Odinarchaeum chromosome exposes Asgard archaeal viruses.</title>
        <authorList>
            <person name="Tamarit D."/>
            <person name="Caceres E.F."/>
            <person name="Krupovic M."/>
            <person name="Nijland R."/>
            <person name="Eme L."/>
            <person name="Robinson N.P."/>
            <person name="Ettema T.J.G."/>
        </authorList>
    </citation>
    <scope>NUCLEOTIDE SEQUENCE</scope>
    <source>
        <strain evidence="2">LCB_4</strain>
    </source>
</reference>
<evidence type="ECO:0000313" key="3">
    <source>
        <dbReference type="Proteomes" id="UP000186851"/>
    </source>
</evidence>
<organism evidence="2 3">
    <name type="scientific">Odinarchaeota yellowstonii (strain LCB_4)</name>
    <dbReference type="NCBI Taxonomy" id="1841599"/>
    <lineage>
        <taxon>Archaea</taxon>
        <taxon>Promethearchaeati</taxon>
        <taxon>Candidatus Odinarchaeota</taxon>
        <taxon>Candidatus Odinarchaeia</taxon>
        <taxon>Candidatus Odinarchaeales</taxon>
        <taxon>Candidatus Odinarchaeaceae</taxon>
        <taxon>Candidatus Odinarchaeum</taxon>
    </lineage>
</organism>
<dbReference type="SUPFAM" id="SSF54236">
    <property type="entry name" value="Ubiquitin-like"/>
    <property type="match status" value="1"/>
</dbReference>
<dbReference type="KEGG" id="oyw:OdinLCB4_005840"/>
<evidence type="ECO:0000259" key="1">
    <source>
        <dbReference type="PROSITE" id="PS50053"/>
    </source>
</evidence>
<dbReference type="Gene3D" id="3.10.20.90">
    <property type="entry name" value="Phosphatidylinositol 3-kinase Catalytic Subunit, Chain A, domain 1"/>
    <property type="match status" value="1"/>
</dbReference>
<name>A0AAF0D1H9_ODILC</name>
<accession>A0AAF0D1H9</accession>